<keyword evidence="6" id="KW-0411">Iron-sulfur</keyword>
<dbReference type="SUPFAM" id="SSF102114">
    <property type="entry name" value="Radical SAM enzymes"/>
    <property type="match status" value="1"/>
</dbReference>
<dbReference type="InterPro" id="IPR007197">
    <property type="entry name" value="rSAM"/>
</dbReference>
<comment type="cofactor">
    <cofactor evidence="1">
        <name>[4Fe-4S] cluster</name>
        <dbReference type="ChEBI" id="CHEBI:49883"/>
    </cofactor>
</comment>
<evidence type="ECO:0000256" key="6">
    <source>
        <dbReference type="ARBA" id="ARBA00023014"/>
    </source>
</evidence>
<accession>A0ABQ0D3Q7</accession>
<dbReference type="Pfam" id="PF04055">
    <property type="entry name" value="Radical_SAM"/>
    <property type="match status" value="1"/>
</dbReference>
<keyword evidence="5" id="KW-0408">Iron</keyword>
<dbReference type="PROSITE" id="PS51918">
    <property type="entry name" value="RADICAL_SAM"/>
    <property type="match status" value="1"/>
</dbReference>
<evidence type="ECO:0000256" key="1">
    <source>
        <dbReference type="ARBA" id="ARBA00001966"/>
    </source>
</evidence>
<evidence type="ECO:0000259" key="8">
    <source>
        <dbReference type="PROSITE" id="PS51918"/>
    </source>
</evidence>
<dbReference type="PROSITE" id="PS01305">
    <property type="entry name" value="MOAA_NIFB_PQQE"/>
    <property type="match status" value="1"/>
</dbReference>
<protein>
    <recommendedName>
        <fullName evidence="8">Radical SAM core domain-containing protein</fullName>
    </recommendedName>
</protein>
<dbReference type="RefSeq" id="WP_369607354.1">
    <property type="nucleotide sequence ID" value="NZ_BAAFHN010000019.1"/>
</dbReference>
<feature type="domain" description="Radical SAM core" evidence="8">
    <location>
        <begin position="5"/>
        <end position="127"/>
    </location>
</feature>
<dbReference type="InterPro" id="IPR058240">
    <property type="entry name" value="rSAM_sf"/>
</dbReference>
<keyword evidence="3" id="KW-0949">S-adenosyl-L-methionine</keyword>
<proteinExistence type="predicted"/>
<keyword evidence="7" id="KW-0501">Molybdenum cofactor biosynthesis</keyword>
<dbReference type="EMBL" id="BAAFHN010000019">
    <property type="protein sequence ID" value="GAB0172976.1"/>
    <property type="molecule type" value="Genomic_DNA"/>
</dbReference>
<dbReference type="Gene3D" id="3.20.20.70">
    <property type="entry name" value="Aldolase class I"/>
    <property type="match status" value="1"/>
</dbReference>
<evidence type="ECO:0000256" key="7">
    <source>
        <dbReference type="ARBA" id="ARBA00023150"/>
    </source>
</evidence>
<name>A0ABQ0D3Q7_9HELI</name>
<sequence length="127" mass="14294">MLVDGFERTIDYIRISLTERCNFRCMYCMPNTPMDIGSEEDDVPLASVLNFIKIAIKEGVKKIRITGGKPLLRSQIVDFISKIYALNPDIDIALTTNAFLLAPLAKDLRKAGLKRIDTIMRSSSNIK</sequence>
<evidence type="ECO:0000256" key="2">
    <source>
        <dbReference type="ARBA" id="ARBA00022485"/>
    </source>
</evidence>
<keyword evidence="4" id="KW-0479">Metal-binding</keyword>
<keyword evidence="2" id="KW-0004">4Fe-4S</keyword>
<dbReference type="SFLD" id="SFLDG01067">
    <property type="entry name" value="SPASM/twitch_domain_containing"/>
    <property type="match status" value="1"/>
</dbReference>
<reference evidence="9 10" key="1">
    <citation type="submission" date="2024-06" db="EMBL/GenBank/DDBJ databases">
        <title>Draft genome sequence of Helicobacter trogontum NHP16-4001.</title>
        <authorList>
            <person name="Rimbara E."/>
            <person name="Suzuki M."/>
        </authorList>
    </citation>
    <scope>NUCLEOTIDE SEQUENCE [LARGE SCALE GENOMIC DNA]</scope>
    <source>
        <strain evidence="9 10">NHP16-4001</strain>
    </source>
</reference>
<dbReference type="SFLD" id="SFLDS00029">
    <property type="entry name" value="Radical_SAM"/>
    <property type="match status" value="1"/>
</dbReference>
<evidence type="ECO:0000313" key="9">
    <source>
        <dbReference type="EMBL" id="GAB0172976.1"/>
    </source>
</evidence>
<dbReference type="PANTHER" id="PTHR22960">
    <property type="entry name" value="MOLYBDOPTERIN COFACTOR SYNTHESIS PROTEIN A"/>
    <property type="match status" value="1"/>
</dbReference>
<dbReference type="InterPro" id="IPR013785">
    <property type="entry name" value="Aldolase_TIM"/>
</dbReference>
<gene>
    <name evidence="9" type="ORF">NHP164001_09920</name>
</gene>
<keyword evidence="10" id="KW-1185">Reference proteome</keyword>
<evidence type="ECO:0000256" key="3">
    <source>
        <dbReference type="ARBA" id="ARBA00022691"/>
    </source>
</evidence>
<evidence type="ECO:0000256" key="5">
    <source>
        <dbReference type="ARBA" id="ARBA00023004"/>
    </source>
</evidence>
<evidence type="ECO:0000256" key="4">
    <source>
        <dbReference type="ARBA" id="ARBA00022723"/>
    </source>
</evidence>
<comment type="caution">
    <text evidence="9">The sequence shown here is derived from an EMBL/GenBank/DDBJ whole genome shotgun (WGS) entry which is preliminary data.</text>
</comment>
<dbReference type="PANTHER" id="PTHR22960:SF0">
    <property type="entry name" value="MOLYBDENUM COFACTOR BIOSYNTHESIS PROTEIN 1"/>
    <property type="match status" value="1"/>
</dbReference>
<dbReference type="Proteomes" id="UP001562457">
    <property type="component" value="Unassembled WGS sequence"/>
</dbReference>
<dbReference type="InterPro" id="IPR000385">
    <property type="entry name" value="MoaA_NifB_PqqE_Fe-S-bd_CS"/>
</dbReference>
<dbReference type="CDD" id="cd01335">
    <property type="entry name" value="Radical_SAM"/>
    <property type="match status" value="1"/>
</dbReference>
<dbReference type="InterPro" id="IPR050105">
    <property type="entry name" value="MoCo_biosynth_MoaA/MoaC"/>
</dbReference>
<evidence type="ECO:0000313" key="10">
    <source>
        <dbReference type="Proteomes" id="UP001562457"/>
    </source>
</evidence>
<organism evidence="9 10">
    <name type="scientific">Helicobacter trogontum</name>
    <dbReference type="NCBI Taxonomy" id="50960"/>
    <lineage>
        <taxon>Bacteria</taxon>
        <taxon>Pseudomonadati</taxon>
        <taxon>Campylobacterota</taxon>
        <taxon>Epsilonproteobacteria</taxon>
        <taxon>Campylobacterales</taxon>
        <taxon>Helicobacteraceae</taxon>
        <taxon>Helicobacter</taxon>
    </lineage>
</organism>